<accession>A0A2N8ZJ23</accession>
<evidence type="ECO:0000313" key="1">
    <source>
        <dbReference type="EMBL" id="SON51918.1"/>
    </source>
</evidence>
<evidence type="ECO:0000313" key="2">
    <source>
        <dbReference type="Proteomes" id="UP000235828"/>
    </source>
</evidence>
<reference evidence="1 2" key="1">
    <citation type="submission" date="2017-10" db="EMBL/GenBank/DDBJ databases">
        <authorList>
            <person name="Banno H."/>
            <person name="Chua N.-H."/>
        </authorList>
    </citation>
    <scope>NUCLEOTIDE SEQUENCE [LARGE SCALE GENOMIC DNA]</scope>
    <source>
        <strain evidence="1">Vibrio tapetis CECT4600</strain>
    </source>
</reference>
<gene>
    <name evidence="1" type="ORF">VTAP4600_B0307</name>
</gene>
<dbReference type="Proteomes" id="UP000235828">
    <property type="component" value="Chromosome B"/>
</dbReference>
<keyword evidence="2" id="KW-1185">Reference proteome</keyword>
<dbReference type="KEGG" id="vta:B0307"/>
<sequence length="81" mass="9534">MKIIANKAEFFCFCRQSKQANRMTRKTKTKKPQTDQSIWGKGYLKYEKTIDASLLASQRSLLKITFRIPCRLRISCWKTEA</sequence>
<dbReference type="EMBL" id="LT960612">
    <property type="protein sequence ID" value="SON51918.1"/>
    <property type="molecule type" value="Genomic_DNA"/>
</dbReference>
<protein>
    <submittedName>
        <fullName evidence="1">Uncharacterized protein</fullName>
    </submittedName>
</protein>
<name>A0A2N8ZJ23_9VIBR</name>
<organism evidence="1 2">
    <name type="scientific">Vibrio tapetis subsp. tapetis</name>
    <dbReference type="NCBI Taxonomy" id="1671868"/>
    <lineage>
        <taxon>Bacteria</taxon>
        <taxon>Pseudomonadati</taxon>
        <taxon>Pseudomonadota</taxon>
        <taxon>Gammaproteobacteria</taxon>
        <taxon>Vibrionales</taxon>
        <taxon>Vibrionaceae</taxon>
        <taxon>Vibrio</taxon>
    </lineage>
</organism>
<dbReference type="AlphaFoldDB" id="A0A2N8ZJ23"/>
<proteinExistence type="predicted"/>